<comment type="caution">
    <text evidence="2">The sequence shown here is derived from an EMBL/GenBank/DDBJ whole genome shotgun (WGS) entry which is preliminary data.</text>
</comment>
<feature type="non-terminal residue" evidence="2">
    <location>
        <position position="1"/>
    </location>
</feature>
<dbReference type="EMBL" id="CAJVPP010006727">
    <property type="protein sequence ID" value="CAG8681191.1"/>
    <property type="molecule type" value="Genomic_DNA"/>
</dbReference>
<evidence type="ECO:0000313" key="3">
    <source>
        <dbReference type="Proteomes" id="UP000789375"/>
    </source>
</evidence>
<feature type="region of interest" description="Disordered" evidence="1">
    <location>
        <begin position="1"/>
        <end position="25"/>
    </location>
</feature>
<dbReference type="AlphaFoldDB" id="A0A9N9EKY7"/>
<gene>
    <name evidence="2" type="ORF">FMOSSE_LOCUS12897</name>
</gene>
<accession>A0A9N9EKY7</accession>
<evidence type="ECO:0000256" key="1">
    <source>
        <dbReference type="SAM" id="MobiDB-lite"/>
    </source>
</evidence>
<proteinExistence type="predicted"/>
<name>A0A9N9EKY7_FUNMO</name>
<dbReference type="Proteomes" id="UP000789375">
    <property type="component" value="Unassembled WGS sequence"/>
</dbReference>
<organism evidence="2 3">
    <name type="scientific">Funneliformis mosseae</name>
    <name type="common">Endomycorrhizal fungus</name>
    <name type="synonym">Glomus mosseae</name>
    <dbReference type="NCBI Taxonomy" id="27381"/>
    <lineage>
        <taxon>Eukaryota</taxon>
        <taxon>Fungi</taxon>
        <taxon>Fungi incertae sedis</taxon>
        <taxon>Mucoromycota</taxon>
        <taxon>Glomeromycotina</taxon>
        <taxon>Glomeromycetes</taxon>
        <taxon>Glomerales</taxon>
        <taxon>Glomeraceae</taxon>
        <taxon>Funneliformis</taxon>
    </lineage>
</organism>
<evidence type="ECO:0000313" key="2">
    <source>
        <dbReference type="EMBL" id="CAG8681191.1"/>
    </source>
</evidence>
<protein>
    <submittedName>
        <fullName evidence="2">11808_t:CDS:1</fullName>
    </submittedName>
</protein>
<keyword evidence="3" id="KW-1185">Reference proteome</keyword>
<sequence>AEIARKANLTQKELTESESDSDYEAKTSQLTFIEGSKNNFNSKAKNSNHIIL</sequence>
<reference evidence="2" key="1">
    <citation type="submission" date="2021-06" db="EMBL/GenBank/DDBJ databases">
        <authorList>
            <person name="Kallberg Y."/>
            <person name="Tangrot J."/>
            <person name="Rosling A."/>
        </authorList>
    </citation>
    <scope>NUCLEOTIDE SEQUENCE</scope>
    <source>
        <strain evidence="2">87-6 pot B 2015</strain>
    </source>
</reference>